<gene>
    <name evidence="2" type="ORF">K458DRAFT_388028</name>
</gene>
<keyword evidence="3" id="KW-1185">Reference proteome</keyword>
<feature type="region of interest" description="Disordered" evidence="1">
    <location>
        <begin position="357"/>
        <end position="397"/>
    </location>
</feature>
<feature type="compositionally biased region" description="Polar residues" evidence="1">
    <location>
        <begin position="597"/>
        <end position="608"/>
    </location>
</feature>
<proteinExistence type="predicted"/>
<dbReference type="EMBL" id="MU005579">
    <property type="protein sequence ID" value="KAF2685134.1"/>
    <property type="molecule type" value="Genomic_DNA"/>
</dbReference>
<protein>
    <submittedName>
        <fullName evidence="2">Uncharacterized protein</fullName>
    </submittedName>
</protein>
<evidence type="ECO:0000313" key="2">
    <source>
        <dbReference type="EMBL" id="KAF2685134.1"/>
    </source>
</evidence>
<feature type="compositionally biased region" description="Polar residues" evidence="1">
    <location>
        <begin position="360"/>
        <end position="370"/>
    </location>
</feature>
<dbReference type="AlphaFoldDB" id="A0A6G1J3M9"/>
<feature type="region of interest" description="Disordered" evidence="1">
    <location>
        <begin position="555"/>
        <end position="685"/>
    </location>
</feature>
<feature type="compositionally biased region" description="Polar residues" evidence="1">
    <location>
        <begin position="670"/>
        <end position="685"/>
    </location>
</feature>
<name>A0A6G1J3M9_9PLEO</name>
<dbReference type="OrthoDB" id="5330058at2759"/>
<accession>A0A6G1J3M9</accession>
<feature type="compositionally biased region" description="Basic and acidic residues" evidence="1">
    <location>
        <begin position="574"/>
        <end position="595"/>
    </location>
</feature>
<reference evidence="2" key="1">
    <citation type="journal article" date="2020" name="Stud. Mycol.">
        <title>101 Dothideomycetes genomes: a test case for predicting lifestyles and emergence of pathogens.</title>
        <authorList>
            <person name="Haridas S."/>
            <person name="Albert R."/>
            <person name="Binder M."/>
            <person name="Bloem J."/>
            <person name="Labutti K."/>
            <person name="Salamov A."/>
            <person name="Andreopoulos B."/>
            <person name="Baker S."/>
            <person name="Barry K."/>
            <person name="Bills G."/>
            <person name="Bluhm B."/>
            <person name="Cannon C."/>
            <person name="Castanera R."/>
            <person name="Culley D."/>
            <person name="Daum C."/>
            <person name="Ezra D."/>
            <person name="Gonzalez J."/>
            <person name="Henrissat B."/>
            <person name="Kuo A."/>
            <person name="Liang C."/>
            <person name="Lipzen A."/>
            <person name="Lutzoni F."/>
            <person name="Magnuson J."/>
            <person name="Mondo S."/>
            <person name="Nolan M."/>
            <person name="Ohm R."/>
            <person name="Pangilinan J."/>
            <person name="Park H.-J."/>
            <person name="Ramirez L."/>
            <person name="Alfaro M."/>
            <person name="Sun H."/>
            <person name="Tritt A."/>
            <person name="Yoshinaga Y."/>
            <person name="Zwiers L.-H."/>
            <person name="Turgeon B."/>
            <person name="Goodwin S."/>
            <person name="Spatafora J."/>
            <person name="Crous P."/>
            <person name="Grigoriev I."/>
        </authorList>
    </citation>
    <scope>NUCLEOTIDE SEQUENCE</scope>
    <source>
        <strain evidence="2">CBS 122367</strain>
    </source>
</reference>
<evidence type="ECO:0000313" key="3">
    <source>
        <dbReference type="Proteomes" id="UP000799291"/>
    </source>
</evidence>
<feature type="region of interest" description="Disordered" evidence="1">
    <location>
        <begin position="1"/>
        <end position="24"/>
    </location>
</feature>
<feature type="compositionally biased region" description="Basic and acidic residues" evidence="1">
    <location>
        <begin position="609"/>
        <end position="626"/>
    </location>
</feature>
<sequence length="685" mass="77362">MTIRPAYDGHPHAHPSTPAVRRREVPEDRCHSSDDIAIEVNLDDQPGPAGFVDVYCPKVRRRPFVTADHVNLLDVISCWKGLSHTQATEVSIWNRLFREGLEEQLRDAVRAEVLHGIPLEEPSLSEDTFAQGHRQPLPVDIWRLLHYMITAFYSMNTSISSQTSWFVSTGDLPGMVFNLVRTHDCFTGSRPFVEADISCRRLHDRLHLVADVVWQGPPLDFSGLATRIQPGMEYIITPEHGSDKFGPDASFPQFPGEIEFAVRSHKLPLVWDPDTHSFLAVVPSKELREPGCISPTDGRRDTVYTAHSCNFLLDLYGAPRKQETAETTFFAKSVLLFPGNVRHERTSRYSIKLDIDHPENPQQATDTWGSCNAERFTTRDPSPMPAPSLVNEYQDKSPKRHKVATEDARSPVFHDHSAFQKQRLALDPFEHVDLESDTKPSTFAKRADSGIGSIPAAFNDDMSGVEELWVGDHLSVLVNATASCSAKVARNATPAINAASWTQKLTDRTEPAVIRTRSRAYEANLAESKVMPSLRKRGSVKRIVFHHHKRDDWQLHECPTPEDSDHPSSPGSDTYRRSRELRAKYEEPLTKKYEKASLQNSSPGSDASSRVREIRANYKEFLEKKQTKARRQRLGHPDLETDDDNGEEQRKAFESLFLEDSQSEGWATDTDMSSVRSRVSSAQHF</sequence>
<evidence type="ECO:0000256" key="1">
    <source>
        <dbReference type="SAM" id="MobiDB-lite"/>
    </source>
</evidence>
<dbReference type="Proteomes" id="UP000799291">
    <property type="component" value="Unassembled WGS sequence"/>
</dbReference>
<organism evidence="2 3">
    <name type="scientific">Lentithecium fluviatile CBS 122367</name>
    <dbReference type="NCBI Taxonomy" id="1168545"/>
    <lineage>
        <taxon>Eukaryota</taxon>
        <taxon>Fungi</taxon>
        <taxon>Dikarya</taxon>
        <taxon>Ascomycota</taxon>
        <taxon>Pezizomycotina</taxon>
        <taxon>Dothideomycetes</taxon>
        <taxon>Pleosporomycetidae</taxon>
        <taxon>Pleosporales</taxon>
        <taxon>Massarineae</taxon>
        <taxon>Lentitheciaceae</taxon>
        <taxon>Lentithecium</taxon>
    </lineage>
</organism>